<evidence type="ECO:0000256" key="2">
    <source>
        <dbReference type="ARBA" id="ARBA00009347"/>
    </source>
</evidence>
<dbReference type="InterPro" id="IPR046373">
    <property type="entry name" value="Acyl-CoA_Oxase/DH_mid-dom_sf"/>
</dbReference>
<comment type="cofactor">
    <cofactor evidence="1">
        <name>FAD</name>
        <dbReference type="ChEBI" id="CHEBI:57692"/>
    </cofactor>
</comment>
<dbReference type="GO" id="GO:0050660">
    <property type="term" value="F:flavin adenine dinucleotide binding"/>
    <property type="evidence" value="ECO:0007669"/>
    <property type="project" value="InterPro"/>
</dbReference>
<keyword evidence="4" id="KW-0274">FAD</keyword>
<dbReference type="STRING" id="1247726.MIM_c13780"/>
<dbReference type="SUPFAM" id="SSF56645">
    <property type="entry name" value="Acyl-CoA dehydrogenase NM domain-like"/>
    <property type="match status" value="1"/>
</dbReference>
<dbReference type="Gene3D" id="2.40.110.10">
    <property type="entry name" value="Butyryl-CoA Dehydrogenase, subunit A, domain 2"/>
    <property type="match status" value="1"/>
</dbReference>
<keyword evidence="8" id="KW-0560">Oxidoreductase</keyword>
<dbReference type="PANTHER" id="PTHR43884">
    <property type="entry name" value="ACYL-COA DEHYDROGENASE"/>
    <property type="match status" value="1"/>
</dbReference>
<dbReference type="EC" id="1.3.99.-" evidence="8"/>
<proteinExistence type="inferred from homology"/>
<dbReference type="InterPro" id="IPR009075">
    <property type="entry name" value="AcylCo_DH/oxidase_C"/>
</dbReference>
<dbReference type="Gene3D" id="1.10.540.10">
    <property type="entry name" value="Acyl-CoA dehydrogenase/oxidase, N-terminal domain"/>
    <property type="match status" value="1"/>
</dbReference>
<evidence type="ECO:0000259" key="7">
    <source>
        <dbReference type="Pfam" id="PF02771"/>
    </source>
</evidence>
<sequence>MSSQKLKLNETQRALIGTVRDLARDKHWRTNSINYMDGTFPHENLRELAKLGVMGMSVPEEYGGLALPVFDTALVLEEIAKYCYATAMGVMSSVGVQTRVISKYAPESLKQKILPGVCTGEVNMAVGMTEPHAGTDVPNYKTNTVIKNDCAVVNGIKTLISKVDEAEWFVVFTRINGTPGRDGIGCVLVNRNTPGFEVTARYHTMGGEFLGEIQFNDVQVPLENVILREGAFKKLLTAFNTQRCLNPSVSLGLAEAAFEEAINYVRDRTIRGQRVADFQGIQWKLAEMYRDIEAGRALLYQAALSADPFPNPHQAAVAKMYNNEMAIRVSSEALQVHGGYGFTDDYPISRIYRAVRYGTLGGGTVETLKDLVGKKLVSDFEPVDGFLSMGNF</sequence>
<evidence type="ECO:0000259" key="5">
    <source>
        <dbReference type="Pfam" id="PF00441"/>
    </source>
</evidence>
<dbReference type="HOGENOM" id="CLU_018204_3_5_4"/>
<comment type="similarity">
    <text evidence="2">Belongs to the acyl-CoA dehydrogenase family.</text>
</comment>
<feature type="domain" description="Acyl-CoA dehydrogenase/oxidase N-terminal" evidence="7">
    <location>
        <begin position="9"/>
        <end position="121"/>
    </location>
</feature>
<reference evidence="8 9" key="1">
    <citation type="journal article" date="2014" name="Microbiology">
        <title>Unravelling the complete genome sequence of Advenella mimigardefordensis strain DPN7T and novel insights in the catabolism of the xenobiotic polythioester precursor 3,3'-dithiodipropionate.</title>
        <authorList>
            <person name="Wubbeler J.H."/>
            <person name="Hiessl S."/>
            <person name="Schuldes J."/>
            <person name="Thurmer A."/>
            <person name="Daniel R."/>
            <person name="Steinbuchel A."/>
        </authorList>
    </citation>
    <scope>NUCLEOTIDE SEQUENCE [LARGE SCALE GENOMIC DNA]</scope>
    <source>
        <strain evidence="9">DSM 17166 / LMG 22922 / DPN7</strain>
    </source>
</reference>
<evidence type="ECO:0000313" key="8">
    <source>
        <dbReference type="EMBL" id="AHG63470.1"/>
    </source>
</evidence>
<dbReference type="Proteomes" id="UP000019095">
    <property type="component" value="Chromosome"/>
</dbReference>
<protein>
    <submittedName>
        <fullName evidence="8">Acyl-CoA dehydrogenase</fullName>
        <ecNumber evidence="8">1.3.99.-</ecNumber>
    </submittedName>
</protein>
<dbReference type="InterPro" id="IPR006091">
    <property type="entry name" value="Acyl-CoA_Oxase/DH_mid-dom"/>
</dbReference>
<name>W0PDH6_ADVMD</name>
<dbReference type="InterPro" id="IPR009100">
    <property type="entry name" value="AcylCoA_DH/oxidase_NM_dom_sf"/>
</dbReference>
<evidence type="ECO:0000256" key="3">
    <source>
        <dbReference type="ARBA" id="ARBA00022630"/>
    </source>
</evidence>
<dbReference type="eggNOG" id="COG1960">
    <property type="taxonomic scope" value="Bacteria"/>
</dbReference>
<dbReference type="SUPFAM" id="SSF47203">
    <property type="entry name" value="Acyl-CoA dehydrogenase C-terminal domain-like"/>
    <property type="match status" value="1"/>
</dbReference>
<evidence type="ECO:0000256" key="4">
    <source>
        <dbReference type="ARBA" id="ARBA00022827"/>
    </source>
</evidence>
<gene>
    <name evidence="8" type="ORF">MIM_c13780</name>
</gene>
<accession>W0PDH6</accession>
<dbReference type="InterPro" id="IPR037069">
    <property type="entry name" value="AcylCoA_DH/ox_N_sf"/>
</dbReference>
<dbReference type="GO" id="GO:0003995">
    <property type="term" value="F:acyl-CoA dehydrogenase activity"/>
    <property type="evidence" value="ECO:0007669"/>
    <property type="project" value="TreeGrafter"/>
</dbReference>
<dbReference type="PATRIC" id="fig|1247726.3.peg.1515"/>
<keyword evidence="9" id="KW-1185">Reference proteome</keyword>
<dbReference type="InterPro" id="IPR013786">
    <property type="entry name" value="AcylCoA_DH/ox_N"/>
</dbReference>
<feature type="domain" description="Acyl-CoA dehydrogenase/oxidase C-terminal" evidence="5">
    <location>
        <begin position="235"/>
        <end position="376"/>
    </location>
</feature>
<evidence type="ECO:0000259" key="6">
    <source>
        <dbReference type="Pfam" id="PF02770"/>
    </source>
</evidence>
<dbReference type="Pfam" id="PF00441">
    <property type="entry name" value="Acyl-CoA_dh_1"/>
    <property type="match status" value="1"/>
</dbReference>
<dbReference type="RefSeq" id="WP_025372102.1">
    <property type="nucleotide sequence ID" value="NZ_CP003915.1"/>
</dbReference>
<dbReference type="PIRSF" id="PIRSF016578">
    <property type="entry name" value="HsaA"/>
    <property type="match status" value="1"/>
</dbReference>
<dbReference type="Gene3D" id="1.20.140.10">
    <property type="entry name" value="Butyryl-CoA Dehydrogenase, subunit A, domain 3"/>
    <property type="match status" value="1"/>
</dbReference>
<evidence type="ECO:0000256" key="1">
    <source>
        <dbReference type="ARBA" id="ARBA00001974"/>
    </source>
</evidence>
<organism evidence="8 9">
    <name type="scientific">Advenella mimigardefordensis (strain DSM 17166 / LMG 22922 / DPN7)</name>
    <dbReference type="NCBI Taxonomy" id="1247726"/>
    <lineage>
        <taxon>Bacteria</taxon>
        <taxon>Pseudomonadati</taxon>
        <taxon>Pseudomonadota</taxon>
        <taxon>Betaproteobacteria</taxon>
        <taxon>Burkholderiales</taxon>
        <taxon>Alcaligenaceae</taxon>
    </lineage>
</organism>
<dbReference type="AlphaFoldDB" id="W0PDH6"/>
<feature type="domain" description="Acyl-CoA oxidase/dehydrogenase middle" evidence="6">
    <location>
        <begin position="125"/>
        <end position="218"/>
    </location>
</feature>
<dbReference type="Pfam" id="PF02770">
    <property type="entry name" value="Acyl-CoA_dh_M"/>
    <property type="match status" value="1"/>
</dbReference>
<dbReference type="OrthoDB" id="7807987at2"/>
<evidence type="ECO:0000313" key="9">
    <source>
        <dbReference type="Proteomes" id="UP000019095"/>
    </source>
</evidence>
<dbReference type="Pfam" id="PF02771">
    <property type="entry name" value="Acyl-CoA_dh_N"/>
    <property type="match status" value="1"/>
</dbReference>
<keyword evidence="3" id="KW-0285">Flavoprotein</keyword>
<dbReference type="PANTHER" id="PTHR43884:SF12">
    <property type="entry name" value="ISOVALERYL-COA DEHYDROGENASE, MITOCHONDRIAL-RELATED"/>
    <property type="match status" value="1"/>
</dbReference>
<dbReference type="EMBL" id="CP003915">
    <property type="protein sequence ID" value="AHG63470.1"/>
    <property type="molecule type" value="Genomic_DNA"/>
</dbReference>
<dbReference type="InterPro" id="IPR036250">
    <property type="entry name" value="AcylCo_DH-like_C"/>
</dbReference>
<dbReference type="KEGG" id="amim:MIM_c13780"/>